<keyword evidence="3" id="KW-1185">Reference proteome</keyword>
<sequence length="106" mass="12310">MDWCFIRELVRKVEFGCIDKGEPIAVAIERDISVVNEYDGSPDQNWKNLLLAYRWDTKPAWEELKIIFGQPVDKPIHKSDDEVYPDTQNNPEEIVVRVPRDHNAGS</sequence>
<evidence type="ECO:0000256" key="1">
    <source>
        <dbReference type="SAM" id="MobiDB-lite"/>
    </source>
</evidence>
<proteinExistence type="predicted"/>
<dbReference type="Proteomes" id="UP001293254">
    <property type="component" value="Unassembled WGS sequence"/>
</dbReference>
<accession>A0AAE2CJZ6</accession>
<evidence type="ECO:0000313" key="2">
    <source>
        <dbReference type="EMBL" id="KAK4424952.1"/>
    </source>
</evidence>
<dbReference type="AlphaFoldDB" id="A0AAE2CJZ6"/>
<reference evidence="2" key="1">
    <citation type="submission" date="2020-06" db="EMBL/GenBank/DDBJ databases">
        <authorList>
            <person name="Li T."/>
            <person name="Hu X."/>
            <person name="Zhang T."/>
            <person name="Song X."/>
            <person name="Zhang H."/>
            <person name="Dai N."/>
            <person name="Sheng W."/>
            <person name="Hou X."/>
            <person name="Wei L."/>
        </authorList>
    </citation>
    <scope>NUCLEOTIDE SEQUENCE</scope>
    <source>
        <strain evidence="2">3651</strain>
        <tissue evidence="2">Leaf</tissue>
    </source>
</reference>
<feature type="region of interest" description="Disordered" evidence="1">
    <location>
        <begin position="77"/>
        <end position="106"/>
    </location>
</feature>
<dbReference type="EMBL" id="JACGWO010000006">
    <property type="protein sequence ID" value="KAK4424952.1"/>
    <property type="molecule type" value="Genomic_DNA"/>
</dbReference>
<gene>
    <name evidence="2" type="ORF">Salat_1688800</name>
</gene>
<reference evidence="2" key="2">
    <citation type="journal article" date="2024" name="Plant">
        <title>Genomic evolution and insights into agronomic trait innovations of Sesamum species.</title>
        <authorList>
            <person name="Miao H."/>
            <person name="Wang L."/>
            <person name="Qu L."/>
            <person name="Liu H."/>
            <person name="Sun Y."/>
            <person name="Le M."/>
            <person name="Wang Q."/>
            <person name="Wei S."/>
            <person name="Zheng Y."/>
            <person name="Lin W."/>
            <person name="Duan Y."/>
            <person name="Cao H."/>
            <person name="Xiong S."/>
            <person name="Wang X."/>
            <person name="Wei L."/>
            <person name="Li C."/>
            <person name="Ma Q."/>
            <person name="Ju M."/>
            <person name="Zhao R."/>
            <person name="Li G."/>
            <person name="Mu C."/>
            <person name="Tian Q."/>
            <person name="Mei H."/>
            <person name="Zhang T."/>
            <person name="Gao T."/>
            <person name="Zhang H."/>
        </authorList>
    </citation>
    <scope>NUCLEOTIDE SEQUENCE</scope>
    <source>
        <strain evidence="2">3651</strain>
    </source>
</reference>
<organism evidence="2 3">
    <name type="scientific">Sesamum alatum</name>
    <dbReference type="NCBI Taxonomy" id="300844"/>
    <lineage>
        <taxon>Eukaryota</taxon>
        <taxon>Viridiplantae</taxon>
        <taxon>Streptophyta</taxon>
        <taxon>Embryophyta</taxon>
        <taxon>Tracheophyta</taxon>
        <taxon>Spermatophyta</taxon>
        <taxon>Magnoliopsida</taxon>
        <taxon>eudicotyledons</taxon>
        <taxon>Gunneridae</taxon>
        <taxon>Pentapetalae</taxon>
        <taxon>asterids</taxon>
        <taxon>lamiids</taxon>
        <taxon>Lamiales</taxon>
        <taxon>Pedaliaceae</taxon>
        <taxon>Sesamum</taxon>
    </lineage>
</organism>
<feature type="compositionally biased region" description="Basic and acidic residues" evidence="1">
    <location>
        <begin position="94"/>
        <end position="106"/>
    </location>
</feature>
<protein>
    <submittedName>
        <fullName evidence="2">Uncharacterized protein</fullName>
    </submittedName>
</protein>
<evidence type="ECO:0000313" key="3">
    <source>
        <dbReference type="Proteomes" id="UP001293254"/>
    </source>
</evidence>
<name>A0AAE2CJZ6_9LAMI</name>
<comment type="caution">
    <text evidence="2">The sequence shown here is derived from an EMBL/GenBank/DDBJ whole genome shotgun (WGS) entry which is preliminary data.</text>
</comment>